<accession>A0ACB7ZL17</accession>
<evidence type="ECO:0000313" key="2">
    <source>
        <dbReference type="Proteomes" id="UP000828048"/>
    </source>
</evidence>
<gene>
    <name evidence="1" type="ORF">Vadar_024377</name>
</gene>
<keyword evidence="2" id="KW-1185">Reference proteome</keyword>
<comment type="caution">
    <text evidence="1">The sequence shown here is derived from an EMBL/GenBank/DDBJ whole genome shotgun (WGS) entry which is preliminary data.</text>
</comment>
<dbReference type="EMBL" id="CM037159">
    <property type="protein sequence ID" value="KAH7866747.1"/>
    <property type="molecule type" value="Genomic_DNA"/>
</dbReference>
<sequence>MGLSSELETLGSLEVVELYNPLRDTITSRKKGSLKVLYECGIYNMFLLRSEVPAGWGSNNKRTGSSITFNVPSLPNIKIQALKIHIVYPCFRGNDRLFMTSLKRKIANSIKPILVIKISPMLKICQHINSDQATIIYAYHQGGRKEYFEDLLFEEPE</sequence>
<organism evidence="1 2">
    <name type="scientific">Vaccinium darrowii</name>
    <dbReference type="NCBI Taxonomy" id="229202"/>
    <lineage>
        <taxon>Eukaryota</taxon>
        <taxon>Viridiplantae</taxon>
        <taxon>Streptophyta</taxon>
        <taxon>Embryophyta</taxon>
        <taxon>Tracheophyta</taxon>
        <taxon>Spermatophyta</taxon>
        <taxon>Magnoliopsida</taxon>
        <taxon>eudicotyledons</taxon>
        <taxon>Gunneridae</taxon>
        <taxon>Pentapetalae</taxon>
        <taxon>asterids</taxon>
        <taxon>Ericales</taxon>
        <taxon>Ericaceae</taxon>
        <taxon>Vaccinioideae</taxon>
        <taxon>Vaccinieae</taxon>
        <taxon>Vaccinium</taxon>
    </lineage>
</organism>
<dbReference type="Proteomes" id="UP000828048">
    <property type="component" value="Chromosome 9"/>
</dbReference>
<reference evidence="1 2" key="1">
    <citation type="journal article" date="2021" name="Hortic Res">
        <title>High-quality reference genome and annotation aids understanding of berry development for evergreen blueberry (Vaccinium darrowii).</title>
        <authorList>
            <person name="Yu J."/>
            <person name="Hulse-Kemp A.M."/>
            <person name="Babiker E."/>
            <person name="Staton M."/>
        </authorList>
    </citation>
    <scope>NUCLEOTIDE SEQUENCE [LARGE SCALE GENOMIC DNA]</scope>
    <source>
        <strain evidence="2">cv. NJ 8807/NJ 8810</strain>
        <tissue evidence="1">Young leaf</tissue>
    </source>
</reference>
<name>A0ACB7ZL17_9ERIC</name>
<proteinExistence type="predicted"/>
<evidence type="ECO:0000313" key="1">
    <source>
        <dbReference type="EMBL" id="KAH7866747.1"/>
    </source>
</evidence>
<protein>
    <submittedName>
        <fullName evidence="1">Uncharacterized protein</fullName>
    </submittedName>
</protein>